<dbReference type="eggNOG" id="ENOG502QPSC">
    <property type="taxonomic scope" value="Eukaryota"/>
</dbReference>
<feature type="compositionally biased region" description="Basic and acidic residues" evidence="3">
    <location>
        <begin position="200"/>
        <end position="227"/>
    </location>
</feature>
<accession>G7KJW1</accession>
<organism evidence="4 7">
    <name type="scientific">Medicago truncatula</name>
    <name type="common">Barrel medic</name>
    <name type="synonym">Medicago tribuloides</name>
    <dbReference type="NCBI Taxonomy" id="3880"/>
    <lineage>
        <taxon>Eukaryota</taxon>
        <taxon>Viridiplantae</taxon>
        <taxon>Streptophyta</taxon>
        <taxon>Embryophyta</taxon>
        <taxon>Tracheophyta</taxon>
        <taxon>Spermatophyta</taxon>
        <taxon>Magnoliopsida</taxon>
        <taxon>eudicotyledons</taxon>
        <taxon>Gunneridae</taxon>
        <taxon>Pentapetalae</taxon>
        <taxon>rosids</taxon>
        <taxon>fabids</taxon>
        <taxon>Fabales</taxon>
        <taxon>Fabaceae</taxon>
        <taxon>Papilionoideae</taxon>
        <taxon>50 kb inversion clade</taxon>
        <taxon>NPAAA clade</taxon>
        <taxon>Hologalegina</taxon>
        <taxon>IRL clade</taxon>
        <taxon>Trifolieae</taxon>
        <taxon>Medicago</taxon>
    </lineage>
</organism>
<accession>A0A0C3W0L8</accession>
<evidence type="ECO:0000256" key="2">
    <source>
        <dbReference type="PROSITE-ProRule" id="PRU00252"/>
    </source>
</evidence>
<dbReference type="EMBL" id="CM001222">
    <property type="protein sequence ID" value="AES77166.2"/>
    <property type="molecule type" value="Genomic_DNA"/>
</dbReference>
<dbReference type="STRING" id="3880.G7KJW1"/>
<sequence>MDQNEYYPYKTTPLAFGRVLETHRNSKGFRKMSPIRRVLLLRLRSTTTNYSTVATTTRKSSKSKLQKPTEIPFQPKLANSVNLIGTVNKPIHFQTSTDGNPSAATVITRLGHDPSQFLIPLVFHGDLALTAQFHLKLNDVVHVEGQLSTEDDQIKLDKPQQYQFQVKVQSLNFVEGYPRVKKASLTSKEKSDIEDESENDEIKSSEKDIHSEKTEQHDTRKSWRDVINKPSQWKAVHSPKESPKNADFESKTEGELQPGLKQSTTSAKKYTGSLSSTWGDLLDDPKKWWDFRDSKRNGSVNPKYPDFKRKDGNVSIWLDKASKSVLSRLKELEFDTPPVKPKQTKDSKGDESWNDLLQNPAKWWDNRVDKKYARAPDFKHKDTGVGLWLRDSPSWVSSRLKELEVESTSVKSKQAKDSKGDESWNDLLQNPAKWWDNRLDKKNPKGPDFKHKDTGEALWLRGSPSWVLPKLPPLKPKQQSAETSWMQTSA</sequence>
<feature type="compositionally biased region" description="Polar residues" evidence="3">
    <location>
        <begin position="260"/>
        <end position="278"/>
    </location>
</feature>
<name>G7KJW1_MEDTR</name>
<feature type="compositionally biased region" description="Basic and acidic residues" evidence="3">
    <location>
        <begin position="238"/>
        <end position="254"/>
    </location>
</feature>
<reference evidence="6" key="3">
    <citation type="submission" date="2015-04" db="UniProtKB">
        <authorList>
            <consortium name="EnsemblPlants"/>
        </authorList>
    </citation>
    <scope>IDENTIFICATION</scope>
    <source>
        <strain evidence="6">cv. Jemalong A17</strain>
    </source>
</reference>
<proteinExistence type="predicted"/>
<evidence type="ECO:0000313" key="4">
    <source>
        <dbReference type="EMBL" id="AES77166.2"/>
    </source>
</evidence>
<evidence type="ECO:0000313" key="8">
    <source>
        <dbReference type="Proteomes" id="UP000265566"/>
    </source>
</evidence>
<reference evidence="4 7" key="1">
    <citation type="journal article" date="2011" name="Nature">
        <title>The Medicago genome provides insight into the evolution of rhizobial symbioses.</title>
        <authorList>
            <person name="Young N.D."/>
            <person name="Debelle F."/>
            <person name="Oldroyd G.E."/>
            <person name="Geurts R."/>
            <person name="Cannon S.B."/>
            <person name="Udvardi M.K."/>
            <person name="Benedito V.A."/>
            <person name="Mayer K.F."/>
            <person name="Gouzy J."/>
            <person name="Schoof H."/>
            <person name="Van de Peer Y."/>
            <person name="Proost S."/>
            <person name="Cook D.R."/>
            <person name="Meyers B.C."/>
            <person name="Spannagl M."/>
            <person name="Cheung F."/>
            <person name="De Mita S."/>
            <person name="Krishnakumar V."/>
            <person name="Gundlach H."/>
            <person name="Zhou S."/>
            <person name="Mudge J."/>
            <person name="Bharti A.K."/>
            <person name="Murray J.D."/>
            <person name="Naoumkina M.A."/>
            <person name="Rosen B."/>
            <person name="Silverstein K.A."/>
            <person name="Tang H."/>
            <person name="Rombauts S."/>
            <person name="Zhao P.X."/>
            <person name="Zhou P."/>
            <person name="Barbe V."/>
            <person name="Bardou P."/>
            <person name="Bechner M."/>
            <person name="Bellec A."/>
            <person name="Berger A."/>
            <person name="Berges H."/>
            <person name="Bidwell S."/>
            <person name="Bisseling T."/>
            <person name="Choisne N."/>
            <person name="Couloux A."/>
            <person name="Denny R."/>
            <person name="Deshpande S."/>
            <person name="Dai X."/>
            <person name="Doyle J.J."/>
            <person name="Dudez A.M."/>
            <person name="Farmer A.D."/>
            <person name="Fouteau S."/>
            <person name="Franken C."/>
            <person name="Gibelin C."/>
            <person name="Gish J."/>
            <person name="Goldstein S."/>
            <person name="Gonzalez A.J."/>
            <person name="Green P.J."/>
            <person name="Hallab A."/>
            <person name="Hartog M."/>
            <person name="Hua A."/>
            <person name="Humphray S.J."/>
            <person name="Jeong D.H."/>
            <person name="Jing Y."/>
            <person name="Jocker A."/>
            <person name="Kenton S.M."/>
            <person name="Kim D.J."/>
            <person name="Klee K."/>
            <person name="Lai H."/>
            <person name="Lang C."/>
            <person name="Lin S."/>
            <person name="Macmil S.L."/>
            <person name="Magdelenat G."/>
            <person name="Matthews L."/>
            <person name="McCorrison J."/>
            <person name="Monaghan E.L."/>
            <person name="Mun J.H."/>
            <person name="Najar F.Z."/>
            <person name="Nicholson C."/>
            <person name="Noirot C."/>
            <person name="O'Bleness M."/>
            <person name="Paule C.R."/>
            <person name="Poulain J."/>
            <person name="Prion F."/>
            <person name="Qin B."/>
            <person name="Qu C."/>
            <person name="Retzel E.F."/>
            <person name="Riddle C."/>
            <person name="Sallet E."/>
            <person name="Samain S."/>
            <person name="Samson N."/>
            <person name="Sanders I."/>
            <person name="Saurat O."/>
            <person name="Scarpelli C."/>
            <person name="Schiex T."/>
            <person name="Segurens B."/>
            <person name="Severin A.J."/>
            <person name="Sherrier D.J."/>
            <person name="Shi R."/>
            <person name="Sims S."/>
            <person name="Singer S.R."/>
            <person name="Sinharoy S."/>
            <person name="Sterck L."/>
            <person name="Viollet A."/>
            <person name="Wang B.B."/>
            <person name="Wang K."/>
            <person name="Wang M."/>
            <person name="Wang X."/>
            <person name="Warfsmann J."/>
            <person name="Weissenbach J."/>
            <person name="White D.D."/>
            <person name="White J.D."/>
            <person name="Wiley G.B."/>
            <person name="Wincker P."/>
            <person name="Xing Y."/>
            <person name="Yang L."/>
            <person name="Yao Z."/>
            <person name="Ying F."/>
            <person name="Zhai J."/>
            <person name="Zhou L."/>
            <person name="Zuber A."/>
            <person name="Denarie J."/>
            <person name="Dixon R.A."/>
            <person name="May G.D."/>
            <person name="Schwartz D.C."/>
            <person name="Rogers J."/>
            <person name="Quetier F."/>
            <person name="Town C.D."/>
            <person name="Roe B.A."/>
        </authorList>
    </citation>
    <scope>NUCLEOTIDE SEQUENCE [LARGE SCALE GENOMIC DNA]</scope>
    <source>
        <strain evidence="4">A17</strain>
        <strain evidence="6 7">cv. Jemalong A17</strain>
    </source>
</reference>
<dbReference type="HOGENOM" id="CLU_035942_1_0_1"/>
<dbReference type="Gramene" id="rna37953">
    <property type="protein sequence ID" value="RHN53178.1"/>
    <property type="gene ID" value="gene37953"/>
</dbReference>
<reference evidence="8" key="4">
    <citation type="journal article" date="2018" name="Nat. Plants">
        <title>Whole-genome landscape of Medicago truncatula symbiotic genes.</title>
        <authorList>
            <person name="Pecrix Y."/>
            <person name="Staton S.E."/>
            <person name="Sallet E."/>
            <person name="Lelandais-Briere C."/>
            <person name="Moreau S."/>
            <person name="Carrere S."/>
            <person name="Blein T."/>
            <person name="Jardinaud M.F."/>
            <person name="Latrasse D."/>
            <person name="Zouine M."/>
            <person name="Zahm M."/>
            <person name="Kreplak J."/>
            <person name="Mayjonade B."/>
            <person name="Satge C."/>
            <person name="Perez M."/>
            <person name="Cauet S."/>
            <person name="Marande W."/>
            <person name="Chantry-Darmon C."/>
            <person name="Lopez-Roques C."/>
            <person name="Bouchez O."/>
            <person name="Berard A."/>
            <person name="Debelle F."/>
            <person name="Munos S."/>
            <person name="Bendahmane A."/>
            <person name="Berges H."/>
            <person name="Niebel A."/>
            <person name="Buitink J."/>
            <person name="Frugier F."/>
            <person name="Benhamed M."/>
            <person name="Crespi M."/>
            <person name="Gouzy J."/>
            <person name="Gamas P."/>
        </authorList>
    </citation>
    <scope>NUCLEOTIDE SEQUENCE [LARGE SCALE GENOMIC DNA]</scope>
    <source>
        <strain evidence="8">cv. Jemalong A17</strain>
    </source>
</reference>
<feature type="region of interest" description="Disordered" evidence="3">
    <location>
        <begin position="465"/>
        <end position="490"/>
    </location>
</feature>
<dbReference type="Gene3D" id="2.40.50.140">
    <property type="entry name" value="Nucleic acid-binding proteins"/>
    <property type="match status" value="1"/>
</dbReference>
<evidence type="ECO:0000313" key="5">
    <source>
        <dbReference type="EMBL" id="RHN53178.1"/>
    </source>
</evidence>
<protein>
    <submittedName>
        <fullName evidence="4">Organellar single-stranded DNA-binding protein</fullName>
    </submittedName>
    <submittedName>
        <fullName evidence="5">Putative primosome PriB/single-strand DNA-binding protein</fullName>
    </submittedName>
</protein>
<dbReference type="AlphaFoldDB" id="G7KJW1"/>
<dbReference type="Proteomes" id="UP000265566">
    <property type="component" value="Chromosome 6"/>
</dbReference>
<dbReference type="EnsemblPlants" id="AES77166">
    <property type="protein sequence ID" value="AES77166"/>
    <property type="gene ID" value="MTR_6g092780"/>
</dbReference>
<feature type="region of interest" description="Disordered" evidence="3">
    <location>
        <begin position="184"/>
        <end position="285"/>
    </location>
</feature>
<dbReference type="InterPro" id="IPR012340">
    <property type="entry name" value="NA-bd_OB-fold"/>
</dbReference>
<dbReference type="GO" id="GO:0090297">
    <property type="term" value="P:positive regulation of mitochondrial DNA replication"/>
    <property type="evidence" value="ECO:0000318"/>
    <property type="project" value="GO_Central"/>
</dbReference>
<dbReference type="GO" id="GO:0042645">
    <property type="term" value="C:mitochondrial nucleoid"/>
    <property type="evidence" value="ECO:0000318"/>
    <property type="project" value="GO_Central"/>
</dbReference>
<dbReference type="Proteomes" id="UP000002051">
    <property type="component" value="Chromosome 6"/>
</dbReference>
<gene>
    <name evidence="6" type="primary">11436977</name>
    <name evidence="4" type="ordered locus">MTR_6g092780</name>
    <name evidence="5" type="ORF">MtrunA17_Chr6g0488631</name>
</gene>
<dbReference type="InterPro" id="IPR000424">
    <property type="entry name" value="Primosome_PriB/ssb"/>
</dbReference>
<feature type="region of interest" description="Disordered" evidence="3">
    <location>
        <begin position="406"/>
        <end position="426"/>
    </location>
</feature>
<reference evidence="5" key="5">
    <citation type="journal article" date="2018" name="Nat. Plants">
        <title>Whole-genome landscape of Medicago truncatula symbiotic genes.</title>
        <authorList>
            <person name="Pecrix Y."/>
            <person name="Gamas P."/>
            <person name="Carrere S."/>
        </authorList>
    </citation>
    <scope>NUCLEOTIDE SEQUENCE</scope>
    <source>
        <tissue evidence="5">Leaves</tissue>
    </source>
</reference>
<dbReference type="GO" id="GO:0008047">
    <property type="term" value="F:enzyme activator activity"/>
    <property type="evidence" value="ECO:0000318"/>
    <property type="project" value="GO_Central"/>
</dbReference>
<dbReference type="InterPro" id="IPR011344">
    <property type="entry name" value="ssDNA-bd"/>
</dbReference>
<feature type="region of interest" description="Disordered" evidence="3">
    <location>
        <begin position="334"/>
        <end position="355"/>
    </location>
</feature>
<evidence type="ECO:0000313" key="7">
    <source>
        <dbReference type="Proteomes" id="UP000002051"/>
    </source>
</evidence>
<keyword evidence="1 2" id="KW-0238">DNA-binding</keyword>
<dbReference type="PROSITE" id="PS50935">
    <property type="entry name" value="SSB"/>
    <property type="match status" value="1"/>
</dbReference>
<dbReference type="PANTHER" id="PTHR10302">
    <property type="entry name" value="SINGLE-STRANDED DNA-BINDING PROTEIN"/>
    <property type="match status" value="1"/>
</dbReference>
<dbReference type="PANTHER" id="PTHR10302:SF23">
    <property type="entry name" value="PROTEIN OSB4, CHLOROPLASTIC"/>
    <property type="match status" value="1"/>
</dbReference>
<keyword evidence="7" id="KW-1185">Reference proteome</keyword>
<dbReference type="GO" id="GO:0003697">
    <property type="term" value="F:single-stranded DNA binding"/>
    <property type="evidence" value="ECO:0000318"/>
    <property type="project" value="GO_Central"/>
</dbReference>
<evidence type="ECO:0000256" key="1">
    <source>
        <dbReference type="ARBA" id="ARBA00023125"/>
    </source>
</evidence>
<evidence type="ECO:0000256" key="3">
    <source>
        <dbReference type="SAM" id="MobiDB-lite"/>
    </source>
</evidence>
<feature type="compositionally biased region" description="Polar residues" evidence="3">
    <location>
        <begin position="478"/>
        <end position="490"/>
    </location>
</feature>
<dbReference type="EMBL" id="PSQE01000006">
    <property type="protein sequence ID" value="RHN53178.1"/>
    <property type="molecule type" value="Genomic_DNA"/>
</dbReference>
<dbReference type="OrthoDB" id="669963at2759"/>
<evidence type="ECO:0000313" key="6">
    <source>
        <dbReference type="EnsemblPlants" id="AES77166"/>
    </source>
</evidence>
<dbReference type="PaxDb" id="3880-AES77166"/>
<dbReference type="KEGG" id="mtr:11436977"/>
<dbReference type="GO" id="GO:0006260">
    <property type="term" value="P:DNA replication"/>
    <property type="evidence" value="ECO:0000318"/>
    <property type="project" value="GO_Central"/>
</dbReference>
<reference evidence="4 7" key="2">
    <citation type="journal article" date="2014" name="BMC Genomics">
        <title>An improved genome release (version Mt4.0) for the model legume Medicago truncatula.</title>
        <authorList>
            <person name="Tang H."/>
            <person name="Krishnakumar V."/>
            <person name="Bidwell S."/>
            <person name="Rosen B."/>
            <person name="Chan A."/>
            <person name="Zhou S."/>
            <person name="Gentzbittel L."/>
            <person name="Childs K.L."/>
            <person name="Yandell M."/>
            <person name="Gundlach H."/>
            <person name="Mayer K.F."/>
            <person name="Schwartz D.C."/>
            <person name="Town C.D."/>
        </authorList>
    </citation>
    <scope>GENOME REANNOTATION</scope>
    <source>
        <strain evidence="6 7">cv. Jemalong A17</strain>
    </source>
</reference>